<gene>
    <name evidence="1" type="ORF">AVDCRST_MAG56-5864</name>
</gene>
<reference evidence="1" key="1">
    <citation type="submission" date="2020-02" db="EMBL/GenBank/DDBJ databases">
        <authorList>
            <person name="Meier V. D."/>
        </authorList>
    </citation>
    <scope>NUCLEOTIDE SEQUENCE</scope>
    <source>
        <strain evidence="1">AVDCRST_MAG56</strain>
    </source>
</reference>
<accession>A0A6J4KH77</accession>
<sequence>MGFPSLLCTGSAARQGIGQCSCGTLPRPSRSPGKKNETVVQ</sequence>
<name>A0A6J4KH77_9SPHI</name>
<proteinExistence type="predicted"/>
<organism evidence="1">
    <name type="scientific">uncultured Cytophagales bacterium</name>
    <dbReference type="NCBI Taxonomy" id="158755"/>
    <lineage>
        <taxon>Bacteria</taxon>
        <taxon>Pseudomonadati</taxon>
        <taxon>Bacteroidota</taxon>
        <taxon>Sphingobacteriia</taxon>
        <taxon>Sphingobacteriales</taxon>
        <taxon>environmental samples</taxon>
    </lineage>
</organism>
<dbReference type="EMBL" id="CADCTQ010000480">
    <property type="protein sequence ID" value="CAA9305938.1"/>
    <property type="molecule type" value="Genomic_DNA"/>
</dbReference>
<dbReference type="AlphaFoldDB" id="A0A6J4KH77"/>
<protein>
    <submittedName>
        <fullName evidence="1">Uncharacterized protein</fullName>
    </submittedName>
</protein>
<evidence type="ECO:0000313" key="1">
    <source>
        <dbReference type="EMBL" id="CAA9305938.1"/>
    </source>
</evidence>